<dbReference type="AlphaFoldDB" id="A0A5P8W078"/>
<evidence type="ECO:0000313" key="2">
    <source>
        <dbReference type="Proteomes" id="UP000326678"/>
    </source>
</evidence>
<gene>
    <name evidence="1" type="ORF">GXM_03605</name>
</gene>
<sequence length="51" mass="6013">MLPNASREGAVLVRSVFHTIEKRYISEMHECVGVARRRHRIWENLSLFFGI</sequence>
<accession>A0A5P8W078</accession>
<dbReference type="EMBL" id="CP045226">
    <property type="protein sequence ID" value="QFS46125.1"/>
    <property type="molecule type" value="Genomic_DNA"/>
</dbReference>
<name>A0A5P8W078_9NOSO</name>
<reference evidence="1 2" key="1">
    <citation type="submission" date="2019-10" db="EMBL/GenBank/DDBJ databases">
        <title>Genomic and transcriptomic insights into the perfect genentic adaptation of a filamentous nitrogen-fixing cyanobacterium to rice fields.</title>
        <authorList>
            <person name="Chen Z."/>
        </authorList>
    </citation>
    <scope>NUCLEOTIDE SEQUENCE [LARGE SCALE GENOMIC DNA]</scope>
    <source>
        <strain evidence="1">CCNUC1</strain>
    </source>
</reference>
<protein>
    <submittedName>
        <fullName evidence="1">Uncharacterized protein</fullName>
    </submittedName>
</protein>
<proteinExistence type="predicted"/>
<dbReference type="Proteomes" id="UP000326678">
    <property type="component" value="Chromosome Gxm1"/>
</dbReference>
<organism evidence="1 2">
    <name type="scientific">Nostoc sphaeroides CCNUC1</name>
    <dbReference type="NCBI Taxonomy" id="2653204"/>
    <lineage>
        <taxon>Bacteria</taxon>
        <taxon>Bacillati</taxon>
        <taxon>Cyanobacteriota</taxon>
        <taxon>Cyanophyceae</taxon>
        <taxon>Nostocales</taxon>
        <taxon>Nostocaceae</taxon>
        <taxon>Nostoc</taxon>
    </lineage>
</organism>
<dbReference type="KEGG" id="nsh:GXM_03605"/>
<keyword evidence="2" id="KW-1185">Reference proteome</keyword>
<evidence type="ECO:0000313" key="1">
    <source>
        <dbReference type="EMBL" id="QFS46125.1"/>
    </source>
</evidence>